<dbReference type="InterPro" id="IPR000182">
    <property type="entry name" value="GNAT_dom"/>
</dbReference>
<reference evidence="4" key="1">
    <citation type="submission" date="2022-10" db="EMBL/GenBank/DDBJ databases">
        <title>The WGS of Solirubrobacter phytolaccae KCTC 29190.</title>
        <authorList>
            <person name="Jiang Z."/>
        </authorList>
    </citation>
    <scope>NUCLEOTIDE SEQUENCE</scope>
    <source>
        <strain evidence="4">KCTC 29190</strain>
    </source>
</reference>
<dbReference type="SUPFAM" id="SSF55729">
    <property type="entry name" value="Acyl-CoA N-acyltransferases (Nat)"/>
    <property type="match status" value="1"/>
</dbReference>
<organism evidence="4 5">
    <name type="scientific">Solirubrobacter phytolaccae</name>
    <dbReference type="NCBI Taxonomy" id="1404360"/>
    <lineage>
        <taxon>Bacteria</taxon>
        <taxon>Bacillati</taxon>
        <taxon>Actinomycetota</taxon>
        <taxon>Thermoleophilia</taxon>
        <taxon>Solirubrobacterales</taxon>
        <taxon>Solirubrobacteraceae</taxon>
        <taxon>Solirubrobacter</taxon>
    </lineage>
</organism>
<keyword evidence="2" id="KW-0012">Acyltransferase</keyword>
<protein>
    <submittedName>
        <fullName evidence="4">GNAT family N-acetyltransferase</fullName>
    </submittedName>
</protein>
<dbReference type="Gene3D" id="3.40.630.30">
    <property type="match status" value="1"/>
</dbReference>
<comment type="caution">
    <text evidence="4">The sequence shown here is derived from an EMBL/GenBank/DDBJ whole genome shotgun (WGS) entry which is preliminary data.</text>
</comment>
<evidence type="ECO:0000313" key="5">
    <source>
        <dbReference type="Proteomes" id="UP001147653"/>
    </source>
</evidence>
<evidence type="ECO:0000259" key="3">
    <source>
        <dbReference type="PROSITE" id="PS51186"/>
    </source>
</evidence>
<dbReference type="RefSeq" id="WP_270023484.1">
    <property type="nucleotide sequence ID" value="NZ_JAPDDP010000003.1"/>
</dbReference>
<dbReference type="PROSITE" id="PS51186">
    <property type="entry name" value="GNAT"/>
    <property type="match status" value="1"/>
</dbReference>
<evidence type="ECO:0000256" key="2">
    <source>
        <dbReference type="ARBA" id="ARBA00023315"/>
    </source>
</evidence>
<proteinExistence type="predicted"/>
<dbReference type="GO" id="GO:0016747">
    <property type="term" value="F:acyltransferase activity, transferring groups other than amino-acyl groups"/>
    <property type="evidence" value="ECO:0007669"/>
    <property type="project" value="InterPro"/>
</dbReference>
<dbReference type="PANTHER" id="PTHR43877">
    <property type="entry name" value="AMINOALKYLPHOSPHONATE N-ACETYLTRANSFERASE-RELATED-RELATED"/>
    <property type="match status" value="1"/>
</dbReference>
<gene>
    <name evidence="4" type="ORF">OJ997_02840</name>
</gene>
<dbReference type="Pfam" id="PF00583">
    <property type="entry name" value="Acetyltransf_1"/>
    <property type="match status" value="1"/>
</dbReference>
<dbReference type="Proteomes" id="UP001147653">
    <property type="component" value="Unassembled WGS sequence"/>
</dbReference>
<dbReference type="AlphaFoldDB" id="A0A9X3N697"/>
<dbReference type="InterPro" id="IPR050832">
    <property type="entry name" value="Bact_Acetyltransf"/>
</dbReference>
<accession>A0A9X3N697</accession>
<evidence type="ECO:0000256" key="1">
    <source>
        <dbReference type="ARBA" id="ARBA00022679"/>
    </source>
</evidence>
<evidence type="ECO:0000313" key="4">
    <source>
        <dbReference type="EMBL" id="MDA0179220.1"/>
    </source>
</evidence>
<keyword evidence="1" id="KW-0808">Transferase</keyword>
<name>A0A9X3N697_9ACTN</name>
<dbReference type="InterPro" id="IPR016181">
    <property type="entry name" value="Acyl_CoA_acyltransferase"/>
</dbReference>
<feature type="domain" description="N-acetyltransferase" evidence="3">
    <location>
        <begin position="69"/>
        <end position="217"/>
    </location>
</feature>
<dbReference type="CDD" id="cd04301">
    <property type="entry name" value="NAT_SF"/>
    <property type="match status" value="1"/>
</dbReference>
<dbReference type="PANTHER" id="PTHR43877:SF2">
    <property type="entry name" value="AMINOALKYLPHOSPHONATE N-ACETYLTRANSFERASE-RELATED"/>
    <property type="match status" value="1"/>
</dbReference>
<sequence length="217" mass="23057">MGDGVQDFTLDDVAAVRARQLELGLPQMFEWVHETAPTLRDAIDADVIEAPLLVLDRAQWRPVDPPGGLELRLLDADDEALAAALGVEHVAFGAPGTAPGPQAITERDVYEVDAARLEYTRTRIRRGTSVTAIATGEYGPVAVGTLRPVGDVAEIVAVATLPAVRRQGLGGAVTAMLVEHALSSGIETVFLSAASDDVARVYERLGFRRTGTACFVQ</sequence>
<keyword evidence="5" id="KW-1185">Reference proteome</keyword>
<dbReference type="EMBL" id="JAPDDP010000003">
    <property type="protein sequence ID" value="MDA0179220.1"/>
    <property type="molecule type" value="Genomic_DNA"/>
</dbReference>